<name>A0AAV7KHN7_9METZ</name>
<dbReference type="PANTHER" id="PTHR15180">
    <property type="entry name" value="GENERAL TRANSCRIPTION FACTOR 3C POLYPEPTIDE 1"/>
    <property type="match status" value="1"/>
</dbReference>
<dbReference type="GO" id="GO:0000127">
    <property type="term" value="C:transcription factor TFIIIC complex"/>
    <property type="evidence" value="ECO:0007669"/>
    <property type="project" value="InterPro"/>
</dbReference>
<comment type="caution">
    <text evidence="5">The sequence shown here is derived from an EMBL/GenBank/DDBJ whole genome shotgun (WGS) entry which is preliminary data.</text>
</comment>
<accession>A0AAV7KHN7</accession>
<proteinExistence type="predicted"/>
<dbReference type="Proteomes" id="UP001165289">
    <property type="component" value="Unassembled WGS sequence"/>
</dbReference>
<evidence type="ECO:0000313" key="6">
    <source>
        <dbReference type="Proteomes" id="UP001165289"/>
    </source>
</evidence>
<organism evidence="5 6">
    <name type="scientific">Oopsacas minuta</name>
    <dbReference type="NCBI Taxonomy" id="111878"/>
    <lineage>
        <taxon>Eukaryota</taxon>
        <taxon>Metazoa</taxon>
        <taxon>Porifera</taxon>
        <taxon>Hexactinellida</taxon>
        <taxon>Hexasterophora</taxon>
        <taxon>Lyssacinosida</taxon>
        <taxon>Leucopsacidae</taxon>
        <taxon>Oopsacas</taxon>
    </lineage>
</organism>
<protein>
    <submittedName>
        <fullName evidence="5">General transcription factor 3C polypeptide 1-like</fullName>
    </submittedName>
</protein>
<feature type="region of interest" description="Disordered" evidence="1">
    <location>
        <begin position="459"/>
        <end position="484"/>
    </location>
</feature>
<dbReference type="Pfam" id="PF24101">
    <property type="entry name" value="WHD_GTF3C1"/>
    <property type="match status" value="1"/>
</dbReference>
<dbReference type="PANTHER" id="PTHR15180:SF1">
    <property type="entry name" value="GENERAL TRANSCRIPTION FACTOR 3C POLYPEPTIDE 1"/>
    <property type="match status" value="1"/>
</dbReference>
<feature type="compositionally biased region" description="Polar residues" evidence="1">
    <location>
        <begin position="628"/>
        <end position="648"/>
    </location>
</feature>
<sequence>MVSIQQYYNNILYRYQNEDKFWRQCQILFHSLRYVTIGGVVFISLFLYFTSCVYAPAALRPFLLPCWFVSYKDNEAMVSANVPVDKSLTERSIDLIHLRNKAWESSPGYSIPLPLGELEESTRIMEQEWVLQVTTTVQSFPTKLATVIVLTNDLIEMFLNWLIFVEDSYNEASVLIDNLLVVSLDIEASNFLERYRTGHVQIIPDNIPLLNHSYGFSQSPLRHKIQTCKFMVAWLLNYLGYSALLIDLDAIILQDIYYMTNTYSEYDVIAGRDVLPVKLAEKWGDTVSTGFIFIKPTQQVEMLWHTLHLANSHAYNQQYNLNYAFDQLEISWHASINSKTSFGRGITMKGRIAILLLPETIVCRRCNFLDKDMLQEVKVFHINEPVELKDKIKFMQEFGHWKLRIDWRDCLGYVEFLRHNRLGGESVDSLVSKGVISRAQVGDSAKYKLVQPVSQIPEDILNEGSSGDEDSSGNENKDEDLSQPIRLVSYHRDSTLFVQCYRLIHEAGTEGLYLPDIIRSLPINQLIARRVPITLEAAGLVVSKLEDHHHHESKKLIRKFRVVASCFAKGKKSNNMGYNTHKAKQPVQKKAPKQTHQPSNSSPMQTSADVVSSPSSQHRPTHSRAAVPTQTPVIELSDSQDNSRQSCISEEITEGASQKSELFDIQDDSLLASEYSDTEEITADDSPVVPLGTLRKERGGVMFPQEELNKLLDLLSERFGSMDTEVKLSYVEPQMESRKLLGTDIYERRRADVIAYFKQKKVIIERVGLRAFLTQKDKEAGVTYKLDARTVLRHLSQLQIEGYIHQFLLEVTSEGSTRSDRVYLYHTEDLTSPRMVNKSEALFIRLTDRISWMEPAIRGPSNTPFNRDLTQALPKFQKLRALHIYLYLLVYGSEMEFHSLKELPYSWLNKIHQFPDTEDHGPGWINAAIALRCIPFSLFYALNAQIKDYHNLSGAIRDILSDPNKRDLPKAHVNFDKLGTGVSRLKRRYSIKYREQLVQLYEIGAIELEGGTKPGINKAIDLHLNLETVYAYIKPTLKLIDTSREAHGSRHAYFTNEARDYLPTYVIQLDTVADLDYYWLMADMISNSSKIVVNFDIRKKRNKKHQEFSLNPANYKNSARELDSLGFSAAGFPPSLFSNNKRNWSNSAAIKQPDPAVCQFNYSCNSLAYRAKNVVAVDPNKTDKEIVVPTPKLLVSQQEYLLKSRKRGKRKYPMDKSHARGEPVRVYSSNMMSFIRANIKCPEESGLMRKSLTRCSPWTQEENKKLLLCYITSVTLIKLLQKQVSTMVNIMSVLVETSRDKPTSAIRRNLRGLFKKTPMLHNYSDISIQDIYNDLKTHDSSEYTFENVYQYTSGKLSANPAAALKGEFKNTTTLLPYSYRELTDNYNINKLCIATYKLTVETESHKDEDTIKLFMLQDMILSTVSMYSGCAFESYTAYLMYNKFSSPLLRRVVTLLKQNNVLVKNKEAGSGDMRYKFKYLMHSRMTESSPLSCLLEPQLIPYSLSDIPLYSDNPDNSQTLITTLNEDIMLVSPADFYSLLKHLHSHPSNFRLDIELPYKIRKLGEESSCQFPLTVYERSAKLQKSNSSQTSNNPVPMDVDEIEDKKDRYSSTSSYFGFSKIDVMKCSDIVTLAVSDPWSTVEFETRELPPNFSCYPDSQIEEITWESYVKLATEYLHYTQSDVDISQSMLEVISEQKVLGVSELELIQNSSSCGDSGLNNEILIQNLVNFKLVIRAGTTEACLIAREYSDTWLHPLLGLDSIQSSEQTQATLAEQCVTCFRPWIGLISSDLSWNKLMLNQLTRSIHHYIATESGVSELSVLNYFHGFCQLRHLRDILQTLVDGGYIRRILIEEIGDNIHGSKKVTLFSKPNIFTMRQVNEMSNREPGRIFYEGIPGKDISGTDLMLQD</sequence>
<dbReference type="InterPro" id="IPR056467">
    <property type="entry name" value="eWH_GTF3C1"/>
</dbReference>
<dbReference type="GO" id="GO:0003677">
    <property type="term" value="F:DNA binding"/>
    <property type="evidence" value="ECO:0007669"/>
    <property type="project" value="InterPro"/>
</dbReference>
<evidence type="ECO:0000256" key="1">
    <source>
        <dbReference type="SAM" id="MobiDB-lite"/>
    </source>
</evidence>
<evidence type="ECO:0000259" key="4">
    <source>
        <dbReference type="Pfam" id="PF24101"/>
    </source>
</evidence>
<keyword evidence="2" id="KW-0472">Membrane</keyword>
<feature type="compositionally biased region" description="Polar residues" evidence="1">
    <location>
        <begin position="595"/>
        <end position="618"/>
    </location>
</feature>
<dbReference type="InterPro" id="IPR044210">
    <property type="entry name" value="Tfc3-like"/>
</dbReference>
<evidence type="ECO:0000313" key="5">
    <source>
        <dbReference type="EMBL" id="KAI6660383.1"/>
    </source>
</evidence>
<dbReference type="EMBL" id="JAKMXF010000033">
    <property type="protein sequence ID" value="KAI6660383.1"/>
    <property type="molecule type" value="Genomic_DNA"/>
</dbReference>
<dbReference type="GO" id="GO:0006384">
    <property type="term" value="P:transcription initiation at RNA polymerase III promoter"/>
    <property type="evidence" value="ECO:0007669"/>
    <property type="project" value="InterPro"/>
</dbReference>
<gene>
    <name evidence="5" type="ORF">LOD99_13969</name>
</gene>
<keyword evidence="2" id="KW-1133">Transmembrane helix</keyword>
<dbReference type="GO" id="GO:0042791">
    <property type="term" value="P:5S class rRNA transcription by RNA polymerase III"/>
    <property type="evidence" value="ECO:0007669"/>
    <property type="project" value="TreeGrafter"/>
</dbReference>
<feature type="domain" description="Nucleotide-diphospho-sugar transferase" evidence="3">
    <location>
        <begin position="175"/>
        <end position="395"/>
    </location>
</feature>
<evidence type="ECO:0000259" key="3">
    <source>
        <dbReference type="Pfam" id="PF03407"/>
    </source>
</evidence>
<dbReference type="InterPro" id="IPR005069">
    <property type="entry name" value="Nucl-diP-sugar_transferase"/>
</dbReference>
<keyword evidence="2" id="KW-0812">Transmembrane</keyword>
<dbReference type="Pfam" id="PF03407">
    <property type="entry name" value="Nucleotid_trans"/>
    <property type="match status" value="1"/>
</dbReference>
<feature type="region of interest" description="Disordered" evidence="1">
    <location>
        <begin position="574"/>
        <end position="660"/>
    </location>
</feature>
<evidence type="ECO:0000256" key="2">
    <source>
        <dbReference type="SAM" id="Phobius"/>
    </source>
</evidence>
<feature type="transmembrane region" description="Helical" evidence="2">
    <location>
        <begin position="32"/>
        <end position="50"/>
    </location>
</feature>
<reference evidence="5 6" key="1">
    <citation type="journal article" date="2023" name="BMC Biol.">
        <title>The compact genome of the sponge Oopsacas minuta (Hexactinellida) is lacking key metazoan core genes.</title>
        <authorList>
            <person name="Santini S."/>
            <person name="Schenkelaars Q."/>
            <person name="Jourda C."/>
            <person name="Duchesne M."/>
            <person name="Belahbib H."/>
            <person name="Rocher C."/>
            <person name="Selva M."/>
            <person name="Riesgo A."/>
            <person name="Vervoort M."/>
            <person name="Leys S.P."/>
            <person name="Kodjabachian L."/>
            <person name="Le Bivic A."/>
            <person name="Borchiellini C."/>
            <person name="Claverie J.M."/>
            <person name="Renard E."/>
        </authorList>
    </citation>
    <scope>NUCLEOTIDE SEQUENCE [LARGE SCALE GENOMIC DNA]</scope>
    <source>
        <strain evidence="5">SPO-2</strain>
    </source>
</reference>
<keyword evidence="6" id="KW-1185">Reference proteome</keyword>
<feature type="domain" description="GTF3C1 extended winged-helix" evidence="4">
    <location>
        <begin position="743"/>
        <end position="827"/>
    </location>
</feature>